<feature type="domain" description="Reverse transcriptase Ty1/copia-type" evidence="2">
    <location>
        <begin position="639"/>
        <end position="775"/>
    </location>
</feature>
<organism evidence="3">
    <name type="scientific">Tanacetum cinerariifolium</name>
    <name type="common">Dalmatian daisy</name>
    <name type="synonym">Chrysanthemum cinerariifolium</name>
    <dbReference type="NCBI Taxonomy" id="118510"/>
    <lineage>
        <taxon>Eukaryota</taxon>
        <taxon>Viridiplantae</taxon>
        <taxon>Streptophyta</taxon>
        <taxon>Embryophyta</taxon>
        <taxon>Tracheophyta</taxon>
        <taxon>Spermatophyta</taxon>
        <taxon>Magnoliopsida</taxon>
        <taxon>eudicotyledons</taxon>
        <taxon>Gunneridae</taxon>
        <taxon>Pentapetalae</taxon>
        <taxon>asterids</taxon>
        <taxon>campanulids</taxon>
        <taxon>Asterales</taxon>
        <taxon>Asteraceae</taxon>
        <taxon>Asteroideae</taxon>
        <taxon>Anthemideae</taxon>
        <taxon>Anthemidinae</taxon>
        <taxon>Tanacetum</taxon>
    </lineage>
</organism>
<name>A0A6L2M9S8_TANCI</name>
<protein>
    <submittedName>
        <fullName evidence="3">Retrovirus-related Pol polyprotein from transposon TNT 1-94</fullName>
    </submittedName>
</protein>
<proteinExistence type="predicted"/>
<accession>A0A6L2M9S8</accession>
<reference evidence="3" key="1">
    <citation type="journal article" date="2019" name="Sci. Rep.">
        <title>Draft genome of Tanacetum cinerariifolium, the natural source of mosquito coil.</title>
        <authorList>
            <person name="Yamashiro T."/>
            <person name="Shiraishi A."/>
            <person name="Satake H."/>
            <person name="Nakayama K."/>
        </authorList>
    </citation>
    <scope>NUCLEOTIDE SEQUENCE</scope>
</reference>
<comment type="caution">
    <text evidence="3">The sequence shown here is derived from an EMBL/GenBank/DDBJ whole genome shotgun (WGS) entry which is preliminary data.</text>
</comment>
<feature type="region of interest" description="Disordered" evidence="1">
    <location>
        <begin position="1020"/>
        <end position="1079"/>
    </location>
</feature>
<feature type="compositionally biased region" description="Basic and acidic residues" evidence="1">
    <location>
        <begin position="1059"/>
        <end position="1070"/>
    </location>
</feature>
<evidence type="ECO:0000256" key="1">
    <source>
        <dbReference type="SAM" id="MobiDB-lite"/>
    </source>
</evidence>
<evidence type="ECO:0000259" key="2">
    <source>
        <dbReference type="Pfam" id="PF07727"/>
    </source>
</evidence>
<evidence type="ECO:0000313" key="3">
    <source>
        <dbReference type="EMBL" id="GEU70793.1"/>
    </source>
</evidence>
<dbReference type="InterPro" id="IPR013103">
    <property type="entry name" value="RVT_2"/>
</dbReference>
<sequence>MIPLGQKNTLAKYMILSGADNRPPMLNKHLEWVTKTKKYAELSAAEKIQADCDMKERECKLYDAFDNFTHIKGESLHKYYLRFTQLINDVNIYNMKMEQFQVNTKFLNSLPPEWSKFVTDVKLVKDLHTTNFDQLHAYLEQHKLYANEVRLLRDDPIDCLNKAMAFLTAVASSRQCYNFHCEEHMAKQCTQLKRPRNVSWYKDKVMLAEAQEAGQILDEEKLAFLADPGVPDAVLMANISNYGSNVISEVPRSETYLNDVENQSVYAMHDFEQTPVVDVTNNEITKSPKELPMVSLVNESLKKLKLHLANFDKVVKIRTTPNAQTEGEWGFEHTKVVFNNKIIPFLKSLKDIFNVFDKDLLNEIMEDLKAQIQDKVLVITSLKNDLRILKGKEIVGIAAQTPSANTIVLGMFKLDLDPLDPKLLQNREAHIDYLKSKPTCNKKNDRISQTLSRNMRNKVEALSRKVNKKNSVVKPIHDVDVKHSQLNVNPEPICAAFETQKPELKVYSRKPKNVENVGSSKKAKIVESDNANHFEPNHTWGSNATSILLSSSLVMTGTVRFENDHIERITGYGDYQLGNVTISRVYYIEGLRDNLFSVGQFCDVDLEVAFQKNIALFRQRLRAGYGTIDDHILTLVKMDEFGGVLKNKARLVAQGFRQQEGIDFEESFAPVARIEAICIFIANVAHKNMTIYQMDVKTAFLNNEPKEEVNVSQPEGFVDMDNRSHVYKLKRAHYGLKQAPRTWYDMLSSFLISQHFSKCAVDPTLFTRQAGNDLLLHTKRMKSRQRSFVKGLSFGLDSVWAGLLFGETKTTSLVEEEIASSVDEETASSVVLVHCDSGQALLVAYSVNLVLKALDDALVAPADHLEIEKCNMRLHTDIKLKEATFQVVMDAFALTPFYQAFFITVETTYTNLGEHFPPSSTSAKWQRNWNGQDSSVSCSNPLGITKIIIDYFMSKDQSISQRNKMFWHTVRDYTMFTSMRCISRHEKTQVYGAILLKELTNQAMLESKAYKTYYAFASREKTPKPNGEKDEDDESDYVDKSDGDDNEDGSSDDHDDDSDDKRTESNRDEILDPNLTNVD</sequence>
<feature type="compositionally biased region" description="Acidic residues" evidence="1">
    <location>
        <begin position="1044"/>
        <end position="1058"/>
    </location>
</feature>
<gene>
    <name evidence="3" type="ORF">Tci_042771</name>
</gene>
<dbReference type="Pfam" id="PF07727">
    <property type="entry name" value="RVT_2"/>
    <property type="match status" value="1"/>
</dbReference>
<dbReference type="AlphaFoldDB" id="A0A6L2M9S8"/>
<dbReference type="EMBL" id="BKCJ010006183">
    <property type="protein sequence ID" value="GEU70793.1"/>
    <property type="molecule type" value="Genomic_DNA"/>
</dbReference>